<feature type="transmembrane region" description="Helical" evidence="1">
    <location>
        <begin position="26"/>
        <end position="48"/>
    </location>
</feature>
<keyword evidence="1" id="KW-0812">Transmembrane</keyword>
<keyword evidence="1" id="KW-1133">Transmembrane helix</keyword>
<dbReference type="Pfam" id="PF13116">
    <property type="entry name" value="YhdP"/>
    <property type="match status" value="1"/>
</dbReference>
<dbReference type="EMBL" id="JAESND010000004">
    <property type="protein sequence ID" value="MBM3116260.1"/>
    <property type="molecule type" value="Genomic_DNA"/>
</dbReference>
<name>A0ABS2BLD5_9NEIS</name>
<dbReference type="Proteomes" id="UP000809431">
    <property type="component" value="Unassembled WGS sequence"/>
</dbReference>
<dbReference type="PANTHER" id="PTHR38690:SF1">
    <property type="entry name" value="PROTEASE"/>
    <property type="match status" value="1"/>
</dbReference>
<feature type="domain" description="YhdP central" evidence="2">
    <location>
        <begin position="23"/>
        <end position="1258"/>
    </location>
</feature>
<sequence>MLKRLTGRLGRIGHVLGRVARWHGRLLLWLLGLVALVLAVAATAWQFYFVPRLDEFRPQIVAALSSASGVPLQLNHIEGGWRGGRPRLTMEGVSVLDARHVPALQLARLDADLTWWSLFVGKLHFKQLRLEAPRVSLSRDAEGRLHLGSLALHTAQDGQDNRFVDWLLEQGEVRLSGGELVWDDALTQAGPQRFANVSFVLSNWLGQHRVKLSLTPPAAIASPVTLSGRFSGKHLARLATWRGSLDLQIDRADLAQVWSQIPEARRPFPALSGQAGGRLSFDFAGGRIGSAQLSLKGQDWTARIGDAPITLARFDGRFALEQRDKLRRIDINITRADGRDGLLCNGCSLSYSETAGDQRRIRARGWQLETLPAYLPMLPKAWAEQVASLRLAGQLKDGELSWAGDAGKPGHYSGRMVLAGATVAGVAGWPGVSGADVWLQFDEKRGELQLTSPRFGIEWPSEFAEPLVFDKAAVEADWRREGEEWRIDLPKLAFENRDITLDLKANYRYRNADDDLLDVSGRIGRLTAQRAYAYLPREAGAETLAWLKHSLKAGQGLDGKVVVHGPLAKFPFPDDRGGRFQITALARGVTLDFADGWPPISNIDGVLDFHGNRMDIRADSGAKILGTSLSKVHVAIADLAHQPLLEIDGSAGGKTSDFLDFLRQSPLHAHTAAYVDGLKAEGSGELTLKLGVPLDNPDATRVDGRFQYADNQLDFGAGVPLLTRARGELGFTERSFELRNGAARIFGGDSRVSGKTGADGKLRLQLAGQVQLAEVMRRYPMPLGGNIKGAVAYQGQLDLGDDGYTLNVQSPLMQAEVDLPAPLGKRVGDVRLLRLQLAGDPKGSRIDFGYGNLLAGALRLPDSGASSGQIVLGSASAAAPTKPGFAISGSWPALDVQAWAKVAPSGARDDVALALSGDVQIGQLSGWGRQLNAVRVRFTGDGRNWQSDVSARELAGKLGWDGNGNGKLSAQLQRLALPLGETAQGTAPQDSAHAAASGVRKLPALDIAIGDLRYKSLQLGRMAVLASQQGEDWRLDKVELVNPDLNLVMNGSWRQGSHVNGHIEASTPSTGNLLGRLGYPDTVKRAPAKFSGDLTWDGPLFPPDLSSMRGTMSLDVGAGQFAKIDPGVARFLSVLSLQALSRRVQLDFRDVFSSGFEFDAITGQAKIDKGIAQTDDLVIAGPAAQVLFRGNANFVAGTQNLRVRIVPVIGDTVAIATGIINPVVGVAAFLLQRALKDPLGQLVAYEYDISGTMSDPQIRPTRQSPADRLYNVEQGMRR</sequence>
<dbReference type="PANTHER" id="PTHR38690">
    <property type="entry name" value="PROTEASE-RELATED"/>
    <property type="match status" value="1"/>
</dbReference>
<gene>
    <name evidence="3" type="ORF">JMJ54_10485</name>
</gene>
<evidence type="ECO:0000313" key="4">
    <source>
        <dbReference type="Proteomes" id="UP000809431"/>
    </source>
</evidence>
<keyword evidence="1" id="KW-0472">Membrane</keyword>
<protein>
    <submittedName>
        <fullName evidence="3">TIGR02099 family protein</fullName>
    </submittedName>
</protein>
<proteinExistence type="predicted"/>
<accession>A0ABS2BLD5</accession>
<keyword evidence="4" id="KW-1185">Reference proteome</keyword>
<dbReference type="NCBIfam" id="TIGR02099">
    <property type="entry name" value="YhdP family protein"/>
    <property type="match status" value="1"/>
</dbReference>
<dbReference type="InterPro" id="IPR011836">
    <property type="entry name" value="YhdP"/>
</dbReference>
<organism evidence="3 4">
    <name type="scientific">Jeongeupia naejangsanensis</name>
    <dbReference type="NCBI Taxonomy" id="613195"/>
    <lineage>
        <taxon>Bacteria</taxon>
        <taxon>Pseudomonadati</taxon>
        <taxon>Pseudomonadota</taxon>
        <taxon>Betaproteobacteria</taxon>
        <taxon>Neisseriales</taxon>
        <taxon>Chitinibacteraceae</taxon>
        <taxon>Jeongeupia</taxon>
    </lineage>
</organism>
<dbReference type="InterPro" id="IPR025263">
    <property type="entry name" value="YhdP_central"/>
</dbReference>
<evidence type="ECO:0000313" key="3">
    <source>
        <dbReference type="EMBL" id="MBM3116260.1"/>
    </source>
</evidence>
<evidence type="ECO:0000256" key="1">
    <source>
        <dbReference type="SAM" id="Phobius"/>
    </source>
</evidence>
<dbReference type="RefSeq" id="WP_203538461.1">
    <property type="nucleotide sequence ID" value="NZ_JAESND010000004.1"/>
</dbReference>
<comment type="caution">
    <text evidence="3">The sequence shown here is derived from an EMBL/GenBank/DDBJ whole genome shotgun (WGS) entry which is preliminary data.</text>
</comment>
<reference evidence="3 4" key="1">
    <citation type="submission" date="2021-01" db="EMBL/GenBank/DDBJ databases">
        <title>Draft Genome Sequence and Polyhydroxyalkanoate Biosynthetic Potential of Jeongeupia naejangsanensis Type Strain DSM 24253.</title>
        <authorList>
            <person name="Turrini P."/>
            <person name="Artuso I."/>
            <person name="Lugli G.A."/>
            <person name="Frangipani E."/>
            <person name="Ventura M."/>
            <person name="Visca P."/>
        </authorList>
    </citation>
    <scope>NUCLEOTIDE SEQUENCE [LARGE SCALE GENOMIC DNA]</scope>
    <source>
        <strain evidence="3 4">DSM 24253</strain>
    </source>
</reference>
<evidence type="ECO:0000259" key="2">
    <source>
        <dbReference type="Pfam" id="PF13116"/>
    </source>
</evidence>